<evidence type="ECO:0008006" key="3">
    <source>
        <dbReference type="Google" id="ProtNLM"/>
    </source>
</evidence>
<geneLocation type="plasmid" evidence="2">
    <name>psfrenxt3b</name>
</geneLocation>
<evidence type="ECO:0000313" key="1">
    <source>
        <dbReference type="EMBL" id="AUX78900.1"/>
    </source>
</evidence>
<sequence length="175" mass="18987">MLVATLLILSQIVPPLLRWAVLDATFTGEASGCTRDGACWTFVEAKLRFILIAFYPPDLQWRPTLVILLLAAVLTARALPRFWGRPLLVAWPLAILACWMLNAGHFHIDAGPLEPIGWTAGNTLRMGRLLCRPNASRRAAGTGAPLLARGLVPSPFSISNSCAARRWSLSSTSAS</sequence>
<organism evidence="1 2">
    <name type="scientific">Rhizobium fredii</name>
    <name type="common">Sinorhizobium fredii</name>
    <dbReference type="NCBI Taxonomy" id="380"/>
    <lineage>
        <taxon>Bacteria</taxon>
        <taxon>Pseudomonadati</taxon>
        <taxon>Pseudomonadota</taxon>
        <taxon>Alphaproteobacteria</taxon>
        <taxon>Hyphomicrobiales</taxon>
        <taxon>Rhizobiaceae</taxon>
        <taxon>Sinorhizobium/Ensifer group</taxon>
        <taxon>Sinorhizobium</taxon>
    </lineage>
</organism>
<protein>
    <recommendedName>
        <fullName evidence="3">Amino acid ABC transporter permease</fullName>
    </recommendedName>
</protein>
<gene>
    <name evidence="1" type="ORF">NXT3_PB00241</name>
</gene>
<reference evidence="1 2" key="1">
    <citation type="submission" date="2017-10" db="EMBL/GenBank/DDBJ databases">
        <title>Analysis of the genome sequences of Rhizobium populations associated to common bean (phaseolus vulgaris).</title>
        <authorList>
            <person name="Bustos P."/>
            <person name="Santamaria R.I."/>
            <person name="Miranda-Sanchez F."/>
            <person name="Perez-Carrascal O."/>
            <person name="Juarez S."/>
            <person name="Lozano L."/>
            <person name="Martinez-Flores I."/>
            <person name="Vinuesa P."/>
            <person name="Martinez-Romero E."/>
            <person name="Cevallos M.A."/>
            <person name="Romero D."/>
            <person name="Davila G."/>
            <person name="Gonzalez V."/>
        </authorList>
    </citation>
    <scope>NUCLEOTIDE SEQUENCE [LARGE SCALE GENOMIC DNA]</scope>
    <source>
        <strain evidence="1 2">NXT3</strain>
        <plasmid evidence="2">Plasmid psfrenxt3b</plasmid>
    </source>
</reference>
<accession>A0A2L0HBM8</accession>
<evidence type="ECO:0000313" key="2">
    <source>
        <dbReference type="Proteomes" id="UP000239340"/>
    </source>
</evidence>
<dbReference type="Proteomes" id="UP000239340">
    <property type="component" value="Plasmid pSfreNXT3b"/>
</dbReference>
<name>A0A2L0HBM8_RHIFR</name>
<keyword evidence="1" id="KW-0614">Plasmid</keyword>
<dbReference type="RefSeq" id="WP_104840505.1">
    <property type="nucleotide sequence ID" value="NZ_CP024309.1"/>
</dbReference>
<dbReference type="AlphaFoldDB" id="A0A2L0HBM8"/>
<proteinExistence type="predicted"/>
<dbReference type="EMBL" id="CP024309">
    <property type="protein sequence ID" value="AUX78900.1"/>
    <property type="molecule type" value="Genomic_DNA"/>
</dbReference>